<sequence length="81" mass="9156">MFIRRPLRMLPTAIKEEVIPVASVKSCHAARKNESIVTITYVDHRNRERKLRFSVLAGNTQTVIDVIAKLLIGRDCFSSSS</sequence>
<evidence type="ECO:0000313" key="2">
    <source>
        <dbReference type="Proteomes" id="UP000270296"/>
    </source>
</evidence>
<protein>
    <submittedName>
        <fullName evidence="3">Kinesin motor domain-containing protein</fullName>
    </submittedName>
</protein>
<reference evidence="3" key="1">
    <citation type="submission" date="2016-06" db="UniProtKB">
        <authorList>
            <consortium name="WormBaseParasite"/>
        </authorList>
    </citation>
    <scope>IDENTIFICATION</scope>
</reference>
<keyword evidence="2" id="KW-1185">Reference proteome</keyword>
<dbReference type="Proteomes" id="UP000270296">
    <property type="component" value="Unassembled WGS sequence"/>
</dbReference>
<dbReference type="EMBL" id="UZAM01016920">
    <property type="protein sequence ID" value="VDP45220.1"/>
    <property type="molecule type" value="Genomic_DNA"/>
</dbReference>
<accession>A0A183J877</accession>
<evidence type="ECO:0000313" key="3">
    <source>
        <dbReference type="WBParaSite" id="SBAD_0001247901-mRNA-1"/>
    </source>
</evidence>
<dbReference type="AlphaFoldDB" id="A0A183J877"/>
<proteinExistence type="predicted"/>
<name>A0A183J877_9BILA</name>
<gene>
    <name evidence="1" type="ORF">SBAD_LOCUS12075</name>
</gene>
<evidence type="ECO:0000313" key="1">
    <source>
        <dbReference type="EMBL" id="VDP45220.1"/>
    </source>
</evidence>
<reference evidence="1 2" key="2">
    <citation type="submission" date="2018-11" db="EMBL/GenBank/DDBJ databases">
        <authorList>
            <consortium name="Pathogen Informatics"/>
        </authorList>
    </citation>
    <scope>NUCLEOTIDE SEQUENCE [LARGE SCALE GENOMIC DNA]</scope>
</reference>
<organism evidence="3">
    <name type="scientific">Soboliphyme baturini</name>
    <dbReference type="NCBI Taxonomy" id="241478"/>
    <lineage>
        <taxon>Eukaryota</taxon>
        <taxon>Metazoa</taxon>
        <taxon>Ecdysozoa</taxon>
        <taxon>Nematoda</taxon>
        <taxon>Enoplea</taxon>
        <taxon>Dorylaimia</taxon>
        <taxon>Dioctophymatida</taxon>
        <taxon>Dioctophymatoidea</taxon>
        <taxon>Soboliphymatidae</taxon>
        <taxon>Soboliphyme</taxon>
    </lineage>
</organism>
<dbReference type="WBParaSite" id="SBAD_0001247901-mRNA-1">
    <property type="protein sequence ID" value="SBAD_0001247901-mRNA-1"/>
    <property type="gene ID" value="SBAD_0001247901"/>
</dbReference>